<dbReference type="GeneID" id="72008300"/>
<dbReference type="EMBL" id="JADCUA010000013">
    <property type="protein sequence ID" value="KAH9835208.1"/>
    <property type="molecule type" value="Genomic_DNA"/>
</dbReference>
<feature type="region of interest" description="Disordered" evidence="1">
    <location>
        <begin position="53"/>
        <end position="106"/>
    </location>
</feature>
<feature type="compositionally biased region" description="Low complexity" evidence="1">
    <location>
        <begin position="60"/>
        <end position="94"/>
    </location>
</feature>
<keyword evidence="3" id="KW-1185">Reference proteome</keyword>
<protein>
    <submittedName>
        <fullName evidence="2">Uncharacterized protein</fullName>
    </submittedName>
</protein>
<gene>
    <name evidence="2" type="ORF">C8Q71DRAFT_858862</name>
</gene>
<organism evidence="2 3">
    <name type="scientific">Rhodofomes roseus</name>
    <dbReference type="NCBI Taxonomy" id="34475"/>
    <lineage>
        <taxon>Eukaryota</taxon>
        <taxon>Fungi</taxon>
        <taxon>Dikarya</taxon>
        <taxon>Basidiomycota</taxon>
        <taxon>Agaricomycotina</taxon>
        <taxon>Agaricomycetes</taxon>
        <taxon>Polyporales</taxon>
        <taxon>Rhodofomes</taxon>
    </lineage>
</organism>
<comment type="caution">
    <text evidence="2">The sequence shown here is derived from an EMBL/GenBank/DDBJ whole genome shotgun (WGS) entry which is preliminary data.</text>
</comment>
<proteinExistence type="predicted"/>
<sequence>MSEEERQVRRRAQLHQILHDPTIKSIHLHSPAPVIPPPPTPTRLNTVHWASEAAKATEGARTASIHTASSSSHAQPSAYAYAPPTSPSVPYAAPRMRPHQVRTTSTDSLKTMKILASASNLTRMFLQPSTSPWYGYMNGCHDPGLVPLQHFWQCECPGPSSVSQHL</sequence>
<evidence type="ECO:0000313" key="3">
    <source>
        <dbReference type="Proteomes" id="UP000814176"/>
    </source>
</evidence>
<accession>A0ABQ8KC88</accession>
<evidence type="ECO:0000313" key="2">
    <source>
        <dbReference type="EMBL" id="KAH9835208.1"/>
    </source>
</evidence>
<evidence type="ECO:0000256" key="1">
    <source>
        <dbReference type="SAM" id="MobiDB-lite"/>
    </source>
</evidence>
<reference evidence="2 3" key="1">
    <citation type="journal article" date="2021" name="Environ. Microbiol.">
        <title>Gene family expansions and transcriptome signatures uncover fungal adaptations to wood decay.</title>
        <authorList>
            <person name="Hage H."/>
            <person name="Miyauchi S."/>
            <person name="Viragh M."/>
            <person name="Drula E."/>
            <person name="Min B."/>
            <person name="Chaduli D."/>
            <person name="Navarro D."/>
            <person name="Favel A."/>
            <person name="Norest M."/>
            <person name="Lesage-Meessen L."/>
            <person name="Balint B."/>
            <person name="Merenyi Z."/>
            <person name="de Eugenio L."/>
            <person name="Morin E."/>
            <person name="Martinez A.T."/>
            <person name="Baldrian P."/>
            <person name="Stursova M."/>
            <person name="Martinez M.J."/>
            <person name="Novotny C."/>
            <person name="Magnuson J.K."/>
            <person name="Spatafora J.W."/>
            <person name="Maurice S."/>
            <person name="Pangilinan J."/>
            <person name="Andreopoulos W."/>
            <person name="LaButti K."/>
            <person name="Hundley H."/>
            <person name="Na H."/>
            <person name="Kuo A."/>
            <person name="Barry K."/>
            <person name="Lipzen A."/>
            <person name="Henrissat B."/>
            <person name="Riley R."/>
            <person name="Ahrendt S."/>
            <person name="Nagy L.G."/>
            <person name="Grigoriev I.V."/>
            <person name="Martin F."/>
            <person name="Rosso M.N."/>
        </authorList>
    </citation>
    <scope>NUCLEOTIDE SEQUENCE [LARGE SCALE GENOMIC DNA]</scope>
    <source>
        <strain evidence="2 3">CIRM-BRFM 1785</strain>
    </source>
</reference>
<name>A0ABQ8KC88_9APHY</name>
<dbReference type="Proteomes" id="UP000814176">
    <property type="component" value="Unassembled WGS sequence"/>
</dbReference>
<dbReference type="RefSeq" id="XP_047777641.1">
    <property type="nucleotide sequence ID" value="XM_047927568.1"/>
</dbReference>